<reference evidence="2" key="1">
    <citation type="submission" date="2017-09" db="EMBL/GenBank/DDBJ databases">
        <title>Depth-based differentiation of microbial function through sediment-hosted aquifers and enrichment of novel symbionts in the deep terrestrial subsurface.</title>
        <authorList>
            <person name="Probst A.J."/>
            <person name="Ladd B."/>
            <person name="Jarett J.K."/>
            <person name="Geller-Mcgrath D.E."/>
            <person name="Sieber C.M.K."/>
            <person name="Emerson J.B."/>
            <person name="Anantharaman K."/>
            <person name="Thomas B.C."/>
            <person name="Malmstrom R."/>
            <person name="Stieglmeier M."/>
            <person name="Klingl A."/>
            <person name="Woyke T."/>
            <person name="Ryan C.M."/>
            <person name="Banfield J.F."/>
        </authorList>
    </citation>
    <scope>NUCLEOTIDE SEQUENCE [LARGE SCALE GENOMIC DNA]</scope>
</reference>
<dbReference type="Proteomes" id="UP000231300">
    <property type="component" value="Unassembled WGS sequence"/>
</dbReference>
<proteinExistence type="predicted"/>
<name>A0A2J0N9R9_9BACT</name>
<protein>
    <submittedName>
        <fullName evidence="1">Uncharacterized protein</fullName>
    </submittedName>
</protein>
<evidence type="ECO:0000313" key="1">
    <source>
        <dbReference type="EMBL" id="PJC49239.1"/>
    </source>
</evidence>
<comment type="caution">
    <text evidence="1">The sequence shown here is derived from an EMBL/GenBank/DDBJ whole genome shotgun (WGS) entry which is preliminary data.</text>
</comment>
<dbReference type="AlphaFoldDB" id="A0A2J0N9R9"/>
<dbReference type="EMBL" id="PFRK01000042">
    <property type="protein sequence ID" value="PJC49239.1"/>
    <property type="molecule type" value="Genomic_DNA"/>
</dbReference>
<accession>A0A2J0N9R9</accession>
<sequence length="344" mass="39938">MEYKQEIKICQSCKKDFTIEPEDFKFYEKIKVPAPTWCPECRSIRRLAFREDRSIYKGECKKCKKNIISIYNPETSFIIYCSECWWGDSWDGIEYGKNYDSSKSFLEQFYELLKIVPYAASSQKGSINCNYSNGNTRCKNCTLTFDGFESIDCYNCQVPIFTSNSFDSDGTMNADHVYQNLYSNSVYNTKFTYFSDECFDCSFLFNCIGCSNCFGCVNLRNQKYCIFNKQYSKEEYKIKIKDWNLGSNKIVKKAKEKFLELYYKTPRRFASTRNSVNISGDDIQNTKNCHVCFSTLKGVEDCKYVYLGGLLLKDSYDVVFGGDTSELLYEVSGSTQAQLSFFCL</sequence>
<organism evidence="1 2">
    <name type="scientific">Candidatus Nomurabacteria bacterium CG_4_9_14_0_2_um_filter_32_10</name>
    <dbReference type="NCBI Taxonomy" id="1974729"/>
    <lineage>
        <taxon>Bacteria</taxon>
        <taxon>Candidatus Nomuraibacteriota</taxon>
    </lineage>
</organism>
<gene>
    <name evidence="1" type="ORF">CO033_02630</name>
</gene>
<evidence type="ECO:0000313" key="2">
    <source>
        <dbReference type="Proteomes" id="UP000231300"/>
    </source>
</evidence>